<dbReference type="Proteomes" id="UP001229355">
    <property type="component" value="Chromosome 1"/>
</dbReference>
<gene>
    <name evidence="1" type="ORF">PZN02_001858</name>
</gene>
<dbReference type="RefSeq" id="WP_280661271.1">
    <property type="nucleotide sequence ID" value="NZ_CP120373.1"/>
</dbReference>
<organism evidence="1 2">
    <name type="scientific">Sinorhizobium garamanticum</name>
    <dbReference type="NCBI Taxonomy" id="680247"/>
    <lineage>
        <taxon>Bacteria</taxon>
        <taxon>Pseudomonadati</taxon>
        <taxon>Pseudomonadota</taxon>
        <taxon>Alphaproteobacteria</taxon>
        <taxon>Hyphomicrobiales</taxon>
        <taxon>Rhizobiaceae</taxon>
        <taxon>Sinorhizobium/Ensifer group</taxon>
        <taxon>Sinorhizobium</taxon>
    </lineage>
</organism>
<sequence>MLEKDRKRRAAQIPSGSWPPRMMAEMAAGYVGEKHVEDFLERIGTIYPQPRLVEGPRRKFWYREDLDKAMNMALASSPRFSEKLQAKMAERRAARRARVKA</sequence>
<evidence type="ECO:0000313" key="1">
    <source>
        <dbReference type="EMBL" id="WEX89295.1"/>
    </source>
</evidence>
<dbReference type="EMBL" id="CP120373">
    <property type="protein sequence ID" value="WEX89295.1"/>
    <property type="molecule type" value="Genomic_DNA"/>
</dbReference>
<keyword evidence="2" id="KW-1185">Reference proteome</keyword>
<proteinExistence type="predicted"/>
<name>A0ABY8DEH9_9HYPH</name>
<accession>A0ABY8DEH9</accession>
<reference evidence="1 2" key="1">
    <citation type="submission" date="2023-03" db="EMBL/GenBank/DDBJ databases">
        <authorList>
            <person name="Kaur S."/>
            <person name="Espinosa-Saiz D."/>
            <person name="Velazquez E."/>
            <person name="Menendez E."/>
            <person name="diCenzo G.C."/>
        </authorList>
    </citation>
    <scope>NUCLEOTIDE SEQUENCE [LARGE SCALE GENOMIC DNA]</scope>
    <source>
        <strain evidence="1 2">LMG 24692</strain>
    </source>
</reference>
<protein>
    <submittedName>
        <fullName evidence="1">Uncharacterized protein</fullName>
    </submittedName>
</protein>
<evidence type="ECO:0000313" key="2">
    <source>
        <dbReference type="Proteomes" id="UP001229355"/>
    </source>
</evidence>